<keyword evidence="8" id="KW-0811">Translocation</keyword>
<evidence type="ECO:0000313" key="13">
    <source>
        <dbReference type="EMBL" id="CAG8017435.1"/>
    </source>
</evidence>
<dbReference type="GO" id="GO:0051028">
    <property type="term" value="P:mRNA transport"/>
    <property type="evidence" value="ECO:0007669"/>
    <property type="project" value="UniProtKB-KW"/>
</dbReference>
<organism evidence="13 14">
    <name type="scientific">Penicillium olsonii</name>
    <dbReference type="NCBI Taxonomy" id="99116"/>
    <lineage>
        <taxon>Eukaryota</taxon>
        <taxon>Fungi</taxon>
        <taxon>Dikarya</taxon>
        <taxon>Ascomycota</taxon>
        <taxon>Pezizomycotina</taxon>
        <taxon>Eurotiomycetes</taxon>
        <taxon>Eurotiomycetidae</taxon>
        <taxon>Eurotiales</taxon>
        <taxon>Aspergillaceae</taxon>
        <taxon>Penicillium</taxon>
    </lineage>
</organism>
<feature type="region of interest" description="Disordered" evidence="11">
    <location>
        <begin position="1221"/>
        <end position="1311"/>
    </location>
</feature>
<dbReference type="SUPFAM" id="SSF82215">
    <property type="entry name" value="C-terminal autoproteolytic domain of nucleoporin nup98"/>
    <property type="match status" value="1"/>
</dbReference>
<dbReference type="InterPro" id="IPR036903">
    <property type="entry name" value="Nup98_auto-Pept-S59_dom_sf"/>
</dbReference>
<dbReference type="InterPro" id="IPR025574">
    <property type="entry name" value="Nucleoporin_FG_rpt"/>
</dbReference>
<feature type="compositionally biased region" description="Polar residues" evidence="11">
    <location>
        <begin position="482"/>
        <end position="497"/>
    </location>
</feature>
<evidence type="ECO:0000259" key="12">
    <source>
        <dbReference type="PROSITE" id="PS51434"/>
    </source>
</evidence>
<dbReference type="GO" id="GO:0000973">
    <property type="term" value="P:post-transcriptional tethering of RNA polymerase II gene DNA at nuclear periphery"/>
    <property type="evidence" value="ECO:0007669"/>
    <property type="project" value="TreeGrafter"/>
</dbReference>
<evidence type="ECO:0000256" key="9">
    <source>
        <dbReference type="ARBA" id="ARBA00023132"/>
    </source>
</evidence>
<dbReference type="Gene3D" id="1.10.10.2360">
    <property type="match status" value="1"/>
</dbReference>
<keyword evidence="7" id="KW-0653">Protein transport</keyword>
<evidence type="ECO:0000256" key="7">
    <source>
        <dbReference type="ARBA" id="ARBA00022927"/>
    </source>
</evidence>
<evidence type="ECO:0000256" key="10">
    <source>
        <dbReference type="ARBA" id="ARBA00023242"/>
    </source>
</evidence>
<dbReference type="Pfam" id="PF12110">
    <property type="entry name" value="Nup96"/>
    <property type="match status" value="1"/>
</dbReference>
<dbReference type="OrthoDB" id="3797628at2759"/>
<dbReference type="FunFam" id="1.25.40.690:FF:000003">
    <property type="entry name" value="Nucleoporin SONB, putative"/>
    <property type="match status" value="1"/>
</dbReference>
<dbReference type="InterPro" id="IPR007230">
    <property type="entry name" value="Nup98_auto-Pept-S59_dom"/>
</dbReference>
<dbReference type="InterPro" id="IPR021967">
    <property type="entry name" value="Nup98_C"/>
</dbReference>
<evidence type="ECO:0000256" key="11">
    <source>
        <dbReference type="SAM" id="MobiDB-lite"/>
    </source>
</evidence>
<feature type="compositionally biased region" description="Low complexity" evidence="11">
    <location>
        <begin position="692"/>
        <end position="722"/>
    </location>
</feature>
<feature type="compositionally biased region" description="Low complexity" evidence="11">
    <location>
        <begin position="557"/>
        <end position="576"/>
    </location>
</feature>
<dbReference type="InterPro" id="IPR037665">
    <property type="entry name" value="Nucleoporin_S59-like"/>
</dbReference>
<feature type="compositionally biased region" description="Gly residues" evidence="11">
    <location>
        <begin position="547"/>
        <end position="556"/>
    </location>
</feature>
<evidence type="ECO:0000256" key="8">
    <source>
        <dbReference type="ARBA" id="ARBA00023010"/>
    </source>
</evidence>
<feature type="region of interest" description="Disordered" evidence="11">
    <location>
        <begin position="1154"/>
        <end position="1176"/>
    </location>
</feature>
<name>A0A9W4HHT3_PENOL</name>
<dbReference type="GO" id="GO:0008139">
    <property type="term" value="F:nuclear localization sequence binding"/>
    <property type="evidence" value="ECO:0007669"/>
    <property type="project" value="TreeGrafter"/>
</dbReference>
<comment type="subcellular location">
    <subcellularLocation>
        <location evidence="1">Nucleus</location>
        <location evidence="1">Nuclear pore complex</location>
    </subcellularLocation>
</comment>
<feature type="region of interest" description="Disordered" evidence="11">
    <location>
        <begin position="1395"/>
        <end position="1424"/>
    </location>
</feature>
<keyword evidence="9" id="KW-0906">Nuclear pore complex</keyword>
<dbReference type="Pfam" id="PF13634">
    <property type="entry name" value="Nucleoporin_FG"/>
    <property type="match status" value="4"/>
</dbReference>
<sequence length="2083" mass="217084">MSFGFGGFGSNNQSSGFGTGSGFGASNNTGGGFGSTASPFGGATGTSGTGAFGGGTSTGFGSGTATGTGTSGAVASCQISIHVVPNCAHGSSTIAVTPVSIIKMDDPPAEKTCPDRTRGLHLAHGLGILNAVKFSISVTNLCLSTAFGTNTQSQPNSLFGSQPRAGGFGATNTTNSGGMFGNTQTAGATGGFGSGTGGFGSGTTGGFGTNTNSNTGGSLFGASKPTGFGASTTGTGGFGSSGGGFGAAGATTTPSTGFGGSGTAFSQPGAAATCEGTGGTPFSAFTEKDNASSVTNHYQSICFQPPYSKFSFEELRLADYQQGRRFGNGSGQAGAFGSSAFGNTGGFGAQNNTATTGGFGASATPFGGAAATSAPTGFGATQTAGGFGSTNSNPLFGGAAKPAGSTLFGGASTTPAASTGGMFGGATQTTGGFGSNTGTNTGGAFGNTGGGLFGNNNQQQNKPAFGASPSTGGGFGFGNNTQTTSAANPFGASTATASPFGGGTSQQQTTGGFGGFGNTAQQNQPQTQNKSLFGGGGGFGTNTQQGTGTGLLGGGSTTPAAGTSLFGGNQQQQQPQQGGGLFGGGQTQQAGTGGGLFGNTQNQPAKPAGGGLFGSNPAPAGGAFSGFGSSTTQPATGGGGGLFGNSQNQTQKPGGFGGFGASTNSGGGGLFGNTQNNTTQNAGGSLFGGGQSQQQQPAGSSMFGSSQPGQQSQPAPGSFQASLLDGNPYGSQSIFSGLPAPTGSTPGPLATPLSSSMKQKQRTPLPVYKITPNAANRLITPPKRGYGFSYSTYGSPASTTGTPSGLSNSLLGGGGSNSLRGSINGSVGRSFSKSYSTSNLRKTFDPESDSVLSPGALQAGSTRGNSGLKRLTIDRGLRNDLFSSPASRAAPAPLLTNGEDAGQSGEKLKKKVSFDSAASGANGGELVRAEPASPEPSAQELGFLRSTRKSGSLNGIDAVASSDRPEMESVSRDLAVVPENGLATTNGATVKRLTFIPGGDPKPGDYWMQPSRADLSKLSRDQLKKVVDFTVGRQNCGSVTFDGPVDLTGIDLDNLFDGLVDINLRKITVYPDESIKPARGKGLNVPSTLRIENSWPRGRDKKSNSPLTTGPLFEKHIERLQKVGDTEFINYETETGTWIFKVPHFTTYGLDYDEEEEEGELDQSALGAPAPEHATPRARFDQSVSFDQSTTFSIDESFVGSQMGVDDDTFDFKKRNLVAGSVPGSFAGQATRTEEEDFSEGETEQSFLEEGSTGSTTENDDDIVTESQRSGDSVVGSDEADEMDMAGAFPTPHRTVEHEDYQSTNGDLETTHPISKHFGSPARPQLDLSGDWAEQLQRTISPRKQNRDALREMQADAFLDRNLVNDESSTKATNLSPKKGFSNSIDLMNSLFQQPRKQNAPSPLKASKPQPKGPEWPYNKQPKTFAGDATEMTESDAAFHDSFKPRWGPMDSLVCARNDMQETISEVDQTWKESVTVFSEERSIAVMTYSKSNEAKEMLDVQRSQATIERVDGTPLVRMAKIDLSQFPLSPSTRSQSEEERLVWQLLNTLFNDDVEDDISAGVPPRLRKQFSHRIKKDRLTRLWERIVRQKHAQSLDLIRCPVERAVHLLCTHRVEEACKTLVDSQNPHLATLVAQIGRDATSRAGIANQIEVWRQNNVLSEMSEPVRALYELIAGNALRSEGKSSGALEDRASTFGLTERFDLDWFQAFGLRLWYCTSEEEPIEAAVSKFLADLATGHEPAFPHPSHLDGARVQPGSDTLGRESPLWVLLKAFSVTRGDSAESLQFPASLLPESVSGDRLSNRLSFQLHHVLTATLGQQATIKIDQHQADHLVWDFASELSAGGGLPEALFVLLHLSQAEDRKRAVQDTLARFAAQLPEPFTADGSADAGWQYLVTDLQLPEAWIWVAKALYARDTGDSAREVECLIRGKHWNDAHATFCRIVAPSAIIEGDYQTLGALVSGFGDGPERKMRGWASGGGVYEDFLRLVNSTTGRRDPTRLNRLVNALVAMGDRIKDTGLEGLEERVAFKEMSRAVATWITHEDVQSVQSSAILGLPLTGDARVLQTAEMSRRYYGIIMAGGH</sequence>
<feature type="compositionally biased region" description="Low complexity" evidence="11">
    <location>
        <begin position="518"/>
        <end position="529"/>
    </location>
</feature>
<protein>
    <recommendedName>
        <fullName evidence="12">Peptidase S59 domain-containing protein</fullName>
    </recommendedName>
</protein>
<feature type="compositionally biased region" description="Gly residues" evidence="11">
    <location>
        <begin position="577"/>
        <end position="597"/>
    </location>
</feature>
<dbReference type="FunFam" id="1.10.10.2360:FF:000001">
    <property type="entry name" value="Nuclear pore complex protein Nup98-Nup96"/>
    <property type="match status" value="1"/>
</dbReference>
<keyword evidence="10" id="KW-0539">Nucleus</keyword>
<dbReference type="PANTHER" id="PTHR23198:SF6">
    <property type="entry name" value="NUCLEAR PORE COMPLEX PROTEIN NUP98-NUP96"/>
    <property type="match status" value="1"/>
</dbReference>
<keyword evidence="3" id="KW-0813">Transport</keyword>
<dbReference type="GO" id="GO:0006606">
    <property type="term" value="P:protein import into nucleus"/>
    <property type="evidence" value="ECO:0007669"/>
    <property type="project" value="TreeGrafter"/>
</dbReference>
<dbReference type="PROSITE" id="PS51434">
    <property type="entry name" value="NUP_C"/>
    <property type="match status" value="1"/>
</dbReference>
<keyword evidence="6" id="KW-0509">mRNA transport</keyword>
<reference evidence="13" key="1">
    <citation type="submission" date="2021-07" db="EMBL/GenBank/DDBJ databases">
        <authorList>
            <person name="Branca A.L. A."/>
        </authorList>
    </citation>
    <scope>NUCLEOTIDE SEQUENCE</scope>
</reference>
<feature type="compositionally biased region" description="Gly residues" evidence="11">
    <location>
        <begin position="431"/>
        <end position="453"/>
    </location>
</feature>
<feature type="compositionally biased region" description="Acidic residues" evidence="11">
    <location>
        <begin position="1234"/>
        <end position="1243"/>
    </location>
</feature>
<evidence type="ECO:0000256" key="6">
    <source>
        <dbReference type="ARBA" id="ARBA00022816"/>
    </source>
</evidence>
<accession>A0A9W4HHT3</accession>
<dbReference type="GO" id="GO:0006405">
    <property type="term" value="P:RNA export from nucleus"/>
    <property type="evidence" value="ECO:0007669"/>
    <property type="project" value="TreeGrafter"/>
</dbReference>
<feature type="region of interest" description="Disordered" evidence="11">
    <location>
        <begin position="428"/>
        <end position="764"/>
    </location>
</feature>
<dbReference type="PANTHER" id="PTHR23198">
    <property type="entry name" value="NUCLEOPORIN"/>
    <property type="match status" value="1"/>
</dbReference>
<evidence type="ECO:0000313" key="14">
    <source>
        <dbReference type="Proteomes" id="UP001153618"/>
    </source>
</evidence>
<keyword evidence="5" id="KW-0068">Autocatalytic cleavage</keyword>
<feature type="compositionally biased region" description="Low complexity" evidence="11">
    <location>
        <begin position="883"/>
        <end position="893"/>
    </location>
</feature>
<dbReference type="GO" id="GO:0034398">
    <property type="term" value="P:telomere tethering at nuclear periphery"/>
    <property type="evidence" value="ECO:0007669"/>
    <property type="project" value="TreeGrafter"/>
</dbReference>
<dbReference type="EMBL" id="CAJVOS010000014">
    <property type="protein sequence ID" value="CAG8017435.1"/>
    <property type="molecule type" value="Genomic_DNA"/>
</dbReference>
<feature type="compositionally biased region" description="Low complexity" evidence="11">
    <location>
        <begin position="672"/>
        <end position="684"/>
    </location>
</feature>
<dbReference type="FunFam" id="3.30.1610.10:FF:000003">
    <property type="entry name" value="Nucleoporin SONB, putative"/>
    <property type="match status" value="1"/>
</dbReference>
<dbReference type="Pfam" id="PF04096">
    <property type="entry name" value="Nucleoporin2"/>
    <property type="match status" value="1"/>
</dbReference>
<dbReference type="GO" id="GO:0003723">
    <property type="term" value="F:RNA binding"/>
    <property type="evidence" value="ECO:0007669"/>
    <property type="project" value="TreeGrafter"/>
</dbReference>
<dbReference type="Proteomes" id="UP001153618">
    <property type="component" value="Unassembled WGS sequence"/>
</dbReference>
<comment type="similarity">
    <text evidence="2">Belongs to the nucleoporin GLFG family.</text>
</comment>
<evidence type="ECO:0000256" key="5">
    <source>
        <dbReference type="ARBA" id="ARBA00022813"/>
    </source>
</evidence>
<dbReference type="GO" id="GO:0044614">
    <property type="term" value="C:nuclear pore cytoplasmic filaments"/>
    <property type="evidence" value="ECO:0007669"/>
    <property type="project" value="TreeGrafter"/>
</dbReference>
<keyword evidence="4" id="KW-0677">Repeat</keyword>
<dbReference type="GO" id="GO:0017056">
    <property type="term" value="F:structural constituent of nuclear pore"/>
    <property type="evidence" value="ECO:0007669"/>
    <property type="project" value="InterPro"/>
</dbReference>
<evidence type="ECO:0000256" key="4">
    <source>
        <dbReference type="ARBA" id="ARBA00022737"/>
    </source>
</evidence>
<evidence type="ECO:0000256" key="1">
    <source>
        <dbReference type="ARBA" id="ARBA00004567"/>
    </source>
</evidence>
<gene>
    <name evidence="13" type="ORF">POLS_LOCUS2303</name>
</gene>
<feature type="compositionally biased region" description="Low complexity" evidence="11">
    <location>
        <begin position="614"/>
        <end position="635"/>
    </location>
</feature>
<feature type="domain" description="Peptidase S59" evidence="12">
    <location>
        <begin position="1003"/>
        <end position="1145"/>
    </location>
</feature>
<feature type="compositionally biased region" description="Low complexity" evidence="11">
    <location>
        <begin position="454"/>
        <end position="470"/>
    </location>
</feature>
<dbReference type="Gene3D" id="3.30.1610.10">
    <property type="entry name" value="Peptidase S59, nucleoporin"/>
    <property type="match status" value="1"/>
</dbReference>
<evidence type="ECO:0000256" key="3">
    <source>
        <dbReference type="ARBA" id="ARBA00022448"/>
    </source>
</evidence>
<dbReference type="Gene3D" id="1.25.40.690">
    <property type="match status" value="1"/>
</dbReference>
<comment type="caution">
    <text evidence="13">The sequence shown here is derived from an EMBL/GenBank/DDBJ whole genome shotgun (WGS) entry which is preliminary data.</text>
</comment>
<proteinExistence type="inferred from homology"/>
<feature type="region of interest" description="Disordered" evidence="11">
    <location>
        <begin position="838"/>
        <end position="909"/>
    </location>
</feature>
<evidence type="ECO:0000256" key="2">
    <source>
        <dbReference type="ARBA" id="ARBA00008926"/>
    </source>
</evidence>
<keyword evidence="14" id="KW-1185">Reference proteome</keyword>
<feature type="compositionally biased region" description="Gly residues" evidence="11">
    <location>
        <begin position="654"/>
        <end position="671"/>
    </location>
</feature>